<organism evidence="2 3">
    <name type="scientific">Halalkalibaculum roseum</name>
    <dbReference type="NCBI Taxonomy" id="2709311"/>
    <lineage>
        <taxon>Bacteria</taxon>
        <taxon>Pseudomonadati</taxon>
        <taxon>Balneolota</taxon>
        <taxon>Balneolia</taxon>
        <taxon>Balneolales</taxon>
        <taxon>Balneolaceae</taxon>
        <taxon>Halalkalibaculum</taxon>
    </lineage>
</organism>
<accession>A0A6M1SN39</accession>
<dbReference type="Gene3D" id="3.40.50.150">
    <property type="entry name" value="Vaccinia Virus protein VP39"/>
    <property type="match status" value="1"/>
</dbReference>
<dbReference type="Proteomes" id="UP000473278">
    <property type="component" value="Unassembled WGS sequence"/>
</dbReference>
<name>A0A6M1SN39_9BACT</name>
<gene>
    <name evidence="2" type="ORF">G3570_09065</name>
</gene>
<proteinExistence type="predicted"/>
<protein>
    <submittedName>
        <fullName evidence="2">Class I SAM-dependent methyltransferase</fullName>
    </submittedName>
</protein>
<evidence type="ECO:0000313" key="2">
    <source>
        <dbReference type="EMBL" id="NGP76781.1"/>
    </source>
</evidence>
<dbReference type="SUPFAM" id="SSF53335">
    <property type="entry name" value="S-adenosyl-L-methionine-dependent methyltransferases"/>
    <property type="match status" value="1"/>
</dbReference>
<dbReference type="PANTHER" id="PTHR43861">
    <property type="entry name" value="TRANS-ACONITATE 2-METHYLTRANSFERASE-RELATED"/>
    <property type="match status" value="1"/>
</dbReference>
<dbReference type="CDD" id="cd02440">
    <property type="entry name" value="AdoMet_MTases"/>
    <property type="match status" value="1"/>
</dbReference>
<keyword evidence="2" id="KW-0808">Transferase</keyword>
<dbReference type="InterPro" id="IPR029063">
    <property type="entry name" value="SAM-dependent_MTases_sf"/>
</dbReference>
<dbReference type="InterPro" id="IPR013216">
    <property type="entry name" value="Methyltransf_11"/>
</dbReference>
<dbReference type="PANTHER" id="PTHR43861:SF6">
    <property type="entry name" value="METHYLTRANSFERASE TYPE 11"/>
    <property type="match status" value="1"/>
</dbReference>
<keyword evidence="3" id="KW-1185">Reference proteome</keyword>
<evidence type="ECO:0000259" key="1">
    <source>
        <dbReference type="Pfam" id="PF08241"/>
    </source>
</evidence>
<evidence type="ECO:0000313" key="3">
    <source>
        <dbReference type="Proteomes" id="UP000473278"/>
    </source>
</evidence>
<reference evidence="2 3" key="1">
    <citation type="submission" date="2020-02" db="EMBL/GenBank/DDBJ databases">
        <title>Balneolaceae bacterium YR4-1, complete genome.</title>
        <authorList>
            <person name="Li Y."/>
            <person name="Wu S."/>
        </authorList>
    </citation>
    <scope>NUCLEOTIDE SEQUENCE [LARGE SCALE GENOMIC DNA]</scope>
    <source>
        <strain evidence="2 3">YR4-1</strain>
    </source>
</reference>
<dbReference type="Pfam" id="PF08241">
    <property type="entry name" value="Methyltransf_11"/>
    <property type="match status" value="1"/>
</dbReference>
<feature type="domain" description="Methyltransferase type 11" evidence="1">
    <location>
        <begin position="45"/>
        <end position="137"/>
    </location>
</feature>
<dbReference type="RefSeq" id="WP_165141525.1">
    <property type="nucleotide sequence ID" value="NZ_JAALLT010000003.1"/>
</dbReference>
<dbReference type="GO" id="GO:0008757">
    <property type="term" value="F:S-adenosylmethionine-dependent methyltransferase activity"/>
    <property type="evidence" value="ECO:0007669"/>
    <property type="project" value="InterPro"/>
</dbReference>
<keyword evidence="2" id="KW-0489">Methyltransferase</keyword>
<dbReference type="GO" id="GO:0032259">
    <property type="term" value="P:methylation"/>
    <property type="evidence" value="ECO:0007669"/>
    <property type="project" value="UniProtKB-KW"/>
</dbReference>
<sequence>MELEKTVERIVPKNFKSREEYLLYLRHVFVYEVLESYINSTDKVLEIGFGEGYGTKMISRFADSVIGLDVNEEAVNYAGKRYGSDNCSFEHFDGDRVPFENEEFDAVVSYQVIEHIENDKQYLEEIARVLKKGGTLLLTTPNRRHRLEREQEPWNPFHIREYSASQLSSLLEEIFSKVEIQGVNAQEVVRKIEVDRVKRGITLKKLVPNFMQRYLYGDFMKKYDTSCFFLDENAPEGLDLFAVCTK</sequence>
<comment type="caution">
    <text evidence="2">The sequence shown here is derived from an EMBL/GenBank/DDBJ whole genome shotgun (WGS) entry which is preliminary data.</text>
</comment>
<dbReference type="EMBL" id="JAALLT010000003">
    <property type="protein sequence ID" value="NGP76781.1"/>
    <property type="molecule type" value="Genomic_DNA"/>
</dbReference>
<dbReference type="AlphaFoldDB" id="A0A6M1SN39"/>